<keyword evidence="3 5" id="KW-1133">Transmembrane helix</keyword>
<evidence type="ECO:0000313" key="7">
    <source>
        <dbReference type="EMBL" id="MFC5409065.1"/>
    </source>
</evidence>
<dbReference type="EMBL" id="JBHSMA010000001">
    <property type="protein sequence ID" value="MFC5409065.1"/>
    <property type="molecule type" value="Genomic_DNA"/>
</dbReference>
<dbReference type="SUPFAM" id="SSF141322">
    <property type="entry name" value="NfeD domain-like"/>
    <property type="match status" value="1"/>
</dbReference>
<dbReference type="InterPro" id="IPR002810">
    <property type="entry name" value="NfeD-like_C"/>
</dbReference>
<dbReference type="PANTHER" id="PTHR33507">
    <property type="entry name" value="INNER MEMBRANE PROTEIN YBBJ"/>
    <property type="match status" value="1"/>
</dbReference>
<evidence type="ECO:0000313" key="8">
    <source>
        <dbReference type="Proteomes" id="UP001596106"/>
    </source>
</evidence>
<dbReference type="Proteomes" id="UP001596106">
    <property type="component" value="Unassembled WGS sequence"/>
</dbReference>
<dbReference type="PANTHER" id="PTHR33507:SF3">
    <property type="entry name" value="INNER MEMBRANE PROTEIN YBBJ"/>
    <property type="match status" value="1"/>
</dbReference>
<keyword evidence="4 5" id="KW-0472">Membrane</keyword>
<evidence type="ECO:0000256" key="3">
    <source>
        <dbReference type="ARBA" id="ARBA00022989"/>
    </source>
</evidence>
<dbReference type="Gene3D" id="2.40.50.140">
    <property type="entry name" value="Nucleic acid-binding proteins"/>
    <property type="match status" value="1"/>
</dbReference>
<feature type="transmembrane region" description="Helical" evidence="5">
    <location>
        <begin position="7"/>
        <end position="28"/>
    </location>
</feature>
<comment type="caution">
    <text evidence="7">The sequence shown here is derived from an EMBL/GenBank/DDBJ whole genome shotgun (WGS) entry which is preliminary data.</text>
</comment>
<evidence type="ECO:0000256" key="2">
    <source>
        <dbReference type="ARBA" id="ARBA00022692"/>
    </source>
</evidence>
<feature type="domain" description="NfeD-like C-terminal" evidence="6">
    <location>
        <begin position="85"/>
        <end position="140"/>
    </location>
</feature>
<gene>
    <name evidence="7" type="ORF">ACFPMF_07100</name>
</gene>
<evidence type="ECO:0000256" key="1">
    <source>
        <dbReference type="ARBA" id="ARBA00004141"/>
    </source>
</evidence>
<evidence type="ECO:0000256" key="5">
    <source>
        <dbReference type="SAM" id="Phobius"/>
    </source>
</evidence>
<protein>
    <submittedName>
        <fullName evidence="7">NfeD family protein</fullName>
    </submittedName>
</protein>
<accession>A0ABW0I978</accession>
<keyword evidence="2 5" id="KW-0812">Transmembrane</keyword>
<sequence>MTLLQIWAILGLLFLVAELVSISFVFAFLGVGALTTALCTWMGLTPDISAQLLCFSVVTIITLVAGRKPLRRWFESRTKKQEYREYVGDRATVVQTIPAHGEGRIFYRGTEWIAVSDTDESILAGKPVVIKRMDGIRAIVTSASAVLERTD</sequence>
<dbReference type="RefSeq" id="WP_379842638.1">
    <property type="nucleotide sequence ID" value="NZ_JBHSMA010000001.1"/>
</dbReference>
<organism evidence="7 8">
    <name type="scientific">Larkinella bovis</name>
    <dbReference type="NCBI Taxonomy" id="683041"/>
    <lineage>
        <taxon>Bacteria</taxon>
        <taxon>Pseudomonadati</taxon>
        <taxon>Bacteroidota</taxon>
        <taxon>Cytophagia</taxon>
        <taxon>Cytophagales</taxon>
        <taxon>Spirosomataceae</taxon>
        <taxon>Larkinella</taxon>
    </lineage>
</organism>
<name>A0ABW0I978_9BACT</name>
<reference evidence="8" key="1">
    <citation type="journal article" date="2019" name="Int. J. Syst. Evol. Microbiol.">
        <title>The Global Catalogue of Microorganisms (GCM) 10K type strain sequencing project: providing services to taxonomists for standard genome sequencing and annotation.</title>
        <authorList>
            <consortium name="The Broad Institute Genomics Platform"/>
            <consortium name="The Broad Institute Genome Sequencing Center for Infectious Disease"/>
            <person name="Wu L."/>
            <person name="Ma J."/>
        </authorList>
    </citation>
    <scope>NUCLEOTIDE SEQUENCE [LARGE SCALE GENOMIC DNA]</scope>
    <source>
        <strain evidence="8">CCUG 55250</strain>
    </source>
</reference>
<proteinExistence type="predicted"/>
<dbReference type="InterPro" id="IPR012340">
    <property type="entry name" value="NA-bd_OB-fold"/>
</dbReference>
<evidence type="ECO:0000259" key="6">
    <source>
        <dbReference type="Pfam" id="PF01957"/>
    </source>
</evidence>
<evidence type="ECO:0000256" key="4">
    <source>
        <dbReference type="ARBA" id="ARBA00023136"/>
    </source>
</evidence>
<comment type="subcellular location">
    <subcellularLocation>
        <location evidence="1">Membrane</location>
        <topology evidence="1">Multi-pass membrane protein</topology>
    </subcellularLocation>
</comment>
<dbReference type="Pfam" id="PF01957">
    <property type="entry name" value="NfeD"/>
    <property type="match status" value="1"/>
</dbReference>
<feature type="transmembrane region" description="Helical" evidence="5">
    <location>
        <begin position="48"/>
        <end position="66"/>
    </location>
</feature>
<keyword evidence="8" id="KW-1185">Reference proteome</keyword>
<dbReference type="InterPro" id="IPR052165">
    <property type="entry name" value="Membrane_assoc_protease"/>
</dbReference>